<comment type="caution">
    <text evidence="2">The sequence shown here is derived from an EMBL/GenBank/DDBJ whole genome shotgun (WGS) entry which is preliminary data.</text>
</comment>
<evidence type="ECO:0000313" key="3">
    <source>
        <dbReference type="Proteomes" id="UP000326396"/>
    </source>
</evidence>
<dbReference type="Proteomes" id="UP000326396">
    <property type="component" value="Linkage Group LG17"/>
</dbReference>
<protein>
    <submittedName>
        <fullName evidence="2">Uncharacterized protein</fullName>
    </submittedName>
</protein>
<dbReference type="EMBL" id="SZYD01000009">
    <property type="protein sequence ID" value="KAD5318288.1"/>
    <property type="molecule type" value="Genomic_DNA"/>
</dbReference>
<keyword evidence="3" id="KW-1185">Reference proteome</keyword>
<proteinExistence type="predicted"/>
<accession>A0A5N6NWU5</accession>
<evidence type="ECO:0000256" key="1">
    <source>
        <dbReference type="SAM" id="MobiDB-lite"/>
    </source>
</evidence>
<name>A0A5N6NWU5_9ASTR</name>
<sequence>MLVCPIWHNQVREWAGPLEPPALPPYSPPAEFPYVEQPSRDVDSMREMVNTGENHARNGVPDCPESQNEENYKNVKVKGSRRNVSRRSGNKGKRASESSAVDRAKKTKNLALGGTPQATTWSQAVRLGTFSDSIESTRTA</sequence>
<gene>
    <name evidence="2" type="ORF">E3N88_18234</name>
</gene>
<feature type="region of interest" description="Disordered" evidence="1">
    <location>
        <begin position="48"/>
        <end position="117"/>
    </location>
</feature>
<evidence type="ECO:0000313" key="2">
    <source>
        <dbReference type="EMBL" id="KAD5318288.1"/>
    </source>
</evidence>
<feature type="compositionally biased region" description="Basic and acidic residues" evidence="1">
    <location>
        <begin position="94"/>
        <end position="104"/>
    </location>
</feature>
<reference evidence="2 3" key="1">
    <citation type="submission" date="2019-05" db="EMBL/GenBank/DDBJ databases">
        <title>Mikania micrantha, genome provides insights into the molecular mechanism of rapid growth.</title>
        <authorList>
            <person name="Liu B."/>
        </authorList>
    </citation>
    <scope>NUCLEOTIDE SEQUENCE [LARGE SCALE GENOMIC DNA]</scope>
    <source>
        <strain evidence="2">NLD-2019</strain>
        <tissue evidence="2">Leaf</tissue>
    </source>
</reference>
<organism evidence="2 3">
    <name type="scientific">Mikania micrantha</name>
    <name type="common">bitter vine</name>
    <dbReference type="NCBI Taxonomy" id="192012"/>
    <lineage>
        <taxon>Eukaryota</taxon>
        <taxon>Viridiplantae</taxon>
        <taxon>Streptophyta</taxon>
        <taxon>Embryophyta</taxon>
        <taxon>Tracheophyta</taxon>
        <taxon>Spermatophyta</taxon>
        <taxon>Magnoliopsida</taxon>
        <taxon>eudicotyledons</taxon>
        <taxon>Gunneridae</taxon>
        <taxon>Pentapetalae</taxon>
        <taxon>asterids</taxon>
        <taxon>campanulids</taxon>
        <taxon>Asterales</taxon>
        <taxon>Asteraceae</taxon>
        <taxon>Asteroideae</taxon>
        <taxon>Heliantheae alliance</taxon>
        <taxon>Eupatorieae</taxon>
        <taxon>Mikania</taxon>
    </lineage>
</organism>
<dbReference type="AlphaFoldDB" id="A0A5N6NWU5"/>
<feature type="compositionally biased region" description="Basic residues" evidence="1">
    <location>
        <begin position="75"/>
        <end position="93"/>
    </location>
</feature>